<evidence type="ECO:0000313" key="8">
    <source>
        <dbReference type="Proteomes" id="UP000233837"/>
    </source>
</evidence>
<keyword evidence="3" id="KW-0249">Electron transport</keyword>
<dbReference type="GO" id="GO:0005737">
    <property type="term" value="C:cytoplasm"/>
    <property type="evidence" value="ECO:0007669"/>
    <property type="project" value="TreeGrafter"/>
</dbReference>
<name>A0A2I0W4V0_9ASPA</name>
<dbReference type="Pfam" id="PF00085">
    <property type="entry name" value="Thioredoxin"/>
    <property type="match status" value="1"/>
</dbReference>
<evidence type="ECO:0000256" key="5">
    <source>
        <dbReference type="ARBA" id="ARBA00023284"/>
    </source>
</evidence>
<dbReference type="PANTHER" id="PTHR45663:SF15">
    <property type="entry name" value="THIOREDOXIN Y1, CHLOROPLASTIC"/>
    <property type="match status" value="1"/>
</dbReference>
<evidence type="ECO:0000259" key="6">
    <source>
        <dbReference type="PROSITE" id="PS51352"/>
    </source>
</evidence>
<dbReference type="OrthoDB" id="2121326at2759"/>
<dbReference type="Gene3D" id="3.40.30.10">
    <property type="entry name" value="Glutaredoxin"/>
    <property type="match status" value="1"/>
</dbReference>
<dbReference type="EMBL" id="KZ502920">
    <property type="protein sequence ID" value="PKU70691.1"/>
    <property type="molecule type" value="Genomic_DNA"/>
</dbReference>
<dbReference type="Proteomes" id="UP000233837">
    <property type="component" value="Unassembled WGS sequence"/>
</dbReference>
<dbReference type="NCBIfam" id="TIGR01068">
    <property type="entry name" value="thioredoxin"/>
    <property type="match status" value="1"/>
</dbReference>
<keyword evidence="4" id="KW-1015">Disulfide bond</keyword>
<dbReference type="FunFam" id="3.40.30.10:FF:000001">
    <property type="entry name" value="Thioredoxin"/>
    <property type="match status" value="1"/>
</dbReference>
<dbReference type="PROSITE" id="PS51352">
    <property type="entry name" value="THIOREDOXIN_2"/>
    <property type="match status" value="1"/>
</dbReference>
<dbReference type="GO" id="GO:0015035">
    <property type="term" value="F:protein-disulfide reductase activity"/>
    <property type="evidence" value="ECO:0007669"/>
    <property type="project" value="InterPro"/>
</dbReference>
<feature type="domain" description="Thioredoxin" evidence="6">
    <location>
        <begin position="44"/>
        <end position="165"/>
    </location>
</feature>
<sequence length="168" mass="18979">MAGCSTAAVVLSCHARPSVAADFSRQAALTSIRGVPIRRFPAKNRRLSVLPQRRIIPKVEARKQTFSSFDDLLENSDKPLLVDFYATWCGPCQFMVPILDQVGEKLKDKIRVVKIDTEKYTTLANRYQIEALPTFIVFRNGKPCDRFEGALPAEQLISRIENVLNVRQ</sequence>
<reference evidence="7 8" key="2">
    <citation type="journal article" date="2017" name="Nature">
        <title>The Apostasia genome and the evolution of orchids.</title>
        <authorList>
            <person name="Zhang G.Q."/>
            <person name="Liu K.W."/>
            <person name="Li Z."/>
            <person name="Lohaus R."/>
            <person name="Hsiao Y.Y."/>
            <person name="Niu S.C."/>
            <person name="Wang J.Y."/>
            <person name="Lin Y.C."/>
            <person name="Xu Q."/>
            <person name="Chen L.J."/>
            <person name="Yoshida K."/>
            <person name="Fujiwara S."/>
            <person name="Wang Z.W."/>
            <person name="Zhang Y.Q."/>
            <person name="Mitsuda N."/>
            <person name="Wang M."/>
            <person name="Liu G.H."/>
            <person name="Pecoraro L."/>
            <person name="Huang H.X."/>
            <person name="Xiao X.J."/>
            <person name="Lin M."/>
            <person name="Wu X.Y."/>
            <person name="Wu W.L."/>
            <person name="Chen Y.Y."/>
            <person name="Chang S.B."/>
            <person name="Sakamoto S."/>
            <person name="Ohme-Takagi M."/>
            <person name="Yagi M."/>
            <person name="Zeng S.J."/>
            <person name="Shen C.Y."/>
            <person name="Yeh C.M."/>
            <person name="Luo Y.B."/>
            <person name="Tsai W.C."/>
            <person name="Van de Peer Y."/>
            <person name="Liu Z.J."/>
        </authorList>
    </citation>
    <scope>NUCLEOTIDE SEQUENCE [LARGE SCALE GENOMIC DNA]</scope>
    <source>
        <tissue evidence="7">The whole plant</tissue>
    </source>
</reference>
<evidence type="ECO:0000256" key="1">
    <source>
        <dbReference type="ARBA" id="ARBA00022448"/>
    </source>
</evidence>
<accession>A0A2I0W4V0</accession>
<dbReference type="SUPFAM" id="SSF52833">
    <property type="entry name" value="Thioredoxin-like"/>
    <property type="match status" value="1"/>
</dbReference>
<evidence type="ECO:0000256" key="3">
    <source>
        <dbReference type="ARBA" id="ARBA00022982"/>
    </source>
</evidence>
<dbReference type="CDD" id="cd02947">
    <property type="entry name" value="TRX_family"/>
    <property type="match status" value="1"/>
</dbReference>
<dbReference type="InterPro" id="IPR017937">
    <property type="entry name" value="Thioredoxin_CS"/>
</dbReference>
<gene>
    <name evidence="7" type="ORF">MA16_Dca016889</name>
</gene>
<dbReference type="InterPro" id="IPR036249">
    <property type="entry name" value="Thioredoxin-like_sf"/>
</dbReference>
<dbReference type="AlphaFoldDB" id="A0A2I0W4V0"/>
<dbReference type="STRING" id="906689.A0A2I0W4V0"/>
<evidence type="ECO:0000256" key="2">
    <source>
        <dbReference type="ARBA" id="ARBA00022946"/>
    </source>
</evidence>
<dbReference type="PANTHER" id="PTHR45663">
    <property type="entry name" value="GEO12009P1"/>
    <property type="match status" value="1"/>
</dbReference>
<evidence type="ECO:0000313" key="7">
    <source>
        <dbReference type="EMBL" id="PKU70691.1"/>
    </source>
</evidence>
<keyword evidence="2" id="KW-0809">Transit peptide</keyword>
<organism evidence="7 8">
    <name type="scientific">Dendrobium catenatum</name>
    <dbReference type="NCBI Taxonomy" id="906689"/>
    <lineage>
        <taxon>Eukaryota</taxon>
        <taxon>Viridiplantae</taxon>
        <taxon>Streptophyta</taxon>
        <taxon>Embryophyta</taxon>
        <taxon>Tracheophyta</taxon>
        <taxon>Spermatophyta</taxon>
        <taxon>Magnoliopsida</taxon>
        <taxon>Liliopsida</taxon>
        <taxon>Asparagales</taxon>
        <taxon>Orchidaceae</taxon>
        <taxon>Epidendroideae</taxon>
        <taxon>Malaxideae</taxon>
        <taxon>Dendrobiinae</taxon>
        <taxon>Dendrobium</taxon>
    </lineage>
</organism>
<proteinExistence type="predicted"/>
<dbReference type="InterPro" id="IPR005746">
    <property type="entry name" value="Thioredoxin"/>
</dbReference>
<keyword evidence="8" id="KW-1185">Reference proteome</keyword>
<reference evidence="7 8" key="1">
    <citation type="journal article" date="2016" name="Sci. Rep.">
        <title>The Dendrobium catenatum Lindl. genome sequence provides insights into polysaccharide synthase, floral development and adaptive evolution.</title>
        <authorList>
            <person name="Zhang G.Q."/>
            <person name="Xu Q."/>
            <person name="Bian C."/>
            <person name="Tsai W.C."/>
            <person name="Yeh C.M."/>
            <person name="Liu K.W."/>
            <person name="Yoshida K."/>
            <person name="Zhang L.S."/>
            <person name="Chang S.B."/>
            <person name="Chen F."/>
            <person name="Shi Y."/>
            <person name="Su Y.Y."/>
            <person name="Zhang Y.Q."/>
            <person name="Chen L.J."/>
            <person name="Yin Y."/>
            <person name="Lin M."/>
            <person name="Huang H."/>
            <person name="Deng H."/>
            <person name="Wang Z.W."/>
            <person name="Zhu S.L."/>
            <person name="Zhao X."/>
            <person name="Deng C."/>
            <person name="Niu S.C."/>
            <person name="Huang J."/>
            <person name="Wang M."/>
            <person name="Liu G.H."/>
            <person name="Yang H.J."/>
            <person name="Xiao X.J."/>
            <person name="Hsiao Y.Y."/>
            <person name="Wu W.L."/>
            <person name="Chen Y.Y."/>
            <person name="Mitsuda N."/>
            <person name="Ohme-Takagi M."/>
            <person name="Luo Y.B."/>
            <person name="Van de Peer Y."/>
            <person name="Liu Z.J."/>
        </authorList>
    </citation>
    <scope>NUCLEOTIDE SEQUENCE [LARGE SCALE GENOMIC DNA]</scope>
    <source>
        <tissue evidence="7">The whole plant</tissue>
    </source>
</reference>
<dbReference type="InterPro" id="IPR013766">
    <property type="entry name" value="Thioredoxin_domain"/>
</dbReference>
<dbReference type="PRINTS" id="PR00421">
    <property type="entry name" value="THIOREDOXIN"/>
</dbReference>
<keyword evidence="1" id="KW-0813">Transport</keyword>
<dbReference type="PROSITE" id="PS00194">
    <property type="entry name" value="THIOREDOXIN_1"/>
    <property type="match status" value="1"/>
</dbReference>
<evidence type="ECO:0000256" key="4">
    <source>
        <dbReference type="ARBA" id="ARBA00023157"/>
    </source>
</evidence>
<protein>
    <submittedName>
        <fullName evidence="7">Thioredoxin Y, chloroplastic</fullName>
    </submittedName>
</protein>
<keyword evidence="5" id="KW-0676">Redox-active center</keyword>